<dbReference type="RefSeq" id="XP_047737836.1">
    <property type="nucleotide sequence ID" value="XM_047881880.1"/>
</dbReference>
<proteinExistence type="predicted"/>
<evidence type="ECO:0000313" key="3">
    <source>
        <dbReference type="RefSeq" id="XP_047737836.1"/>
    </source>
</evidence>
<feature type="region of interest" description="Disordered" evidence="1">
    <location>
        <begin position="72"/>
        <end position="102"/>
    </location>
</feature>
<dbReference type="GeneID" id="108665180"/>
<feature type="region of interest" description="Disordered" evidence="1">
    <location>
        <begin position="606"/>
        <end position="630"/>
    </location>
</feature>
<name>A0A979FMV7_HYAAZ</name>
<feature type="region of interest" description="Disordered" evidence="1">
    <location>
        <begin position="185"/>
        <end position="206"/>
    </location>
</feature>
<organism evidence="2 3">
    <name type="scientific">Hyalella azteca</name>
    <name type="common">Amphipod</name>
    <dbReference type="NCBI Taxonomy" id="294128"/>
    <lineage>
        <taxon>Eukaryota</taxon>
        <taxon>Metazoa</taxon>
        <taxon>Ecdysozoa</taxon>
        <taxon>Arthropoda</taxon>
        <taxon>Crustacea</taxon>
        <taxon>Multicrustacea</taxon>
        <taxon>Malacostraca</taxon>
        <taxon>Eumalacostraca</taxon>
        <taxon>Peracarida</taxon>
        <taxon>Amphipoda</taxon>
        <taxon>Senticaudata</taxon>
        <taxon>Talitrida</taxon>
        <taxon>Talitroidea</taxon>
        <taxon>Hyalellidae</taxon>
        <taxon>Hyalella</taxon>
    </lineage>
</organism>
<feature type="compositionally biased region" description="Acidic residues" evidence="1">
    <location>
        <begin position="39"/>
        <end position="52"/>
    </location>
</feature>
<feature type="compositionally biased region" description="Basic and acidic residues" evidence="1">
    <location>
        <begin position="73"/>
        <end position="92"/>
    </location>
</feature>
<protein>
    <submittedName>
        <fullName evidence="3">Uncharacterized protein LOC108665180 isoform X4</fullName>
    </submittedName>
</protein>
<feature type="region of interest" description="Disordered" evidence="1">
    <location>
        <begin position="226"/>
        <end position="249"/>
    </location>
</feature>
<feature type="region of interest" description="Disordered" evidence="1">
    <location>
        <begin position="540"/>
        <end position="578"/>
    </location>
</feature>
<reference evidence="3" key="1">
    <citation type="submission" date="2025-08" db="UniProtKB">
        <authorList>
            <consortium name="RefSeq"/>
        </authorList>
    </citation>
    <scope>IDENTIFICATION</scope>
    <source>
        <tissue evidence="3">Whole organism</tissue>
    </source>
</reference>
<feature type="compositionally biased region" description="Basic and acidic residues" evidence="1">
    <location>
        <begin position="191"/>
        <end position="206"/>
    </location>
</feature>
<feature type="region of interest" description="Disordered" evidence="1">
    <location>
        <begin position="454"/>
        <end position="474"/>
    </location>
</feature>
<feature type="compositionally biased region" description="Polar residues" evidence="1">
    <location>
        <begin position="492"/>
        <end position="516"/>
    </location>
</feature>
<feature type="compositionally biased region" description="Basic and acidic residues" evidence="1">
    <location>
        <begin position="232"/>
        <end position="249"/>
    </location>
</feature>
<feature type="region of interest" description="Disordered" evidence="1">
    <location>
        <begin position="486"/>
        <end position="520"/>
    </location>
</feature>
<dbReference type="AlphaFoldDB" id="A0A979FMV7"/>
<evidence type="ECO:0000313" key="2">
    <source>
        <dbReference type="Proteomes" id="UP000694843"/>
    </source>
</evidence>
<dbReference type="Proteomes" id="UP000694843">
    <property type="component" value="Unplaced"/>
</dbReference>
<feature type="region of interest" description="Disordered" evidence="1">
    <location>
        <begin position="670"/>
        <end position="751"/>
    </location>
</feature>
<feature type="compositionally biased region" description="Basic and acidic residues" evidence="1">
    <location>
        <begin position="29"/>
        <end position="38"/>
    </location>
</feature>
<feature type="compositionally biased region" description="Basic and acidic residues" evidence="1">
    <location>
        <begin position="715"/>
        <end position="737"/>
    </location>
</feature>
<feature type="region of interest" description="Disordered" evidence="1">
    <location>
        <begin position="29"/>
        <end position="52"/>
    </location>
</feature>
<accession>A0A979FMV7</accession>
<evidence type="ECO:0000256" key="1">
    <source>
        <dbReference type="SAM" id="MobiDB-lite"/>
    </source>
</evidence>
<keyword evidence="2" id="KW-1185">Reference proteome</keyword>
<gene>
    <name evidence="3" type="primary">LOC108665180</name>
</gene>
<sequence length="751" mass="84263">MVVAAKHGRDMNSRLKADNIVGERKGLIIVKETARNGGDDEQGDDEDEDDDYDVVHDSEIRRGNSENVVRSDVNIRRGEDYVGHDSSVRRDQPSNSRRPNDSVRVQAMVGRKADAINKKKYDENSNYFGNEIDEKDEELRRINFMAQERARRLREQTKKREEELLKLRMRKQFLVEANKIQSHRPAMNGVGDEKVADTRHSETRREKVNVKKPGHLLKRTHALNNNEIPIDDDTHTADRHQDNDDGDDRFPARNVPVGKNFANFPGSNDDSNFLIRNGDPPDHILAMRPQHQTRYSQDGIAEKVLPEGFDSVVASLRKSRDGKRSFGRRNVLGVPGNNKSKAILSTPMESQSQLVVHDQSNVPVKTNLTYLIKDSRVKDAPHIGEKKLGYGIDVQSGNFKRNASSLASKILKFGNKVTISASETRTIENRFHNPAQSDNSSKVNELAKEHEVHASTSVPFLSTESLPTTESEESRWQRIEYNGLNRDEENDTLQNHSPEISNLTRSHPSRSGQNYGAGSEPGGLYLVHNVPRMDDNRAYQRDKKPVRSSKFFSPVGTPEKRFKSSRAQGSRKIGAKSRIENQSLKESSPVNLSGIVRSREVLPADKSRPVNRSGTVHPIESMPTEESHRVNRRGTVRPIDRMISRQETSSEDVKKSVVAVAASASIGPTLKKRGEANSKSPSQMTRDFKSGAGSEVQLVDKKLEQAVHAPSPEVAIRRTERKGEKSKFTGEAADKAGGDMQLTKKITWTQQ</sequence>